<comment type="caution">
    <text evidence="2">The sequence shown here is derived from an EMBL/GenBank/DDBJ whole genome shotgun (WGS) entry which is preliminary data.</text>
</comment>
<organism evidence="2 3">
    <name type="scientific">Rhodopirellula baltica WH47</name>
    <dbReference type="NCBI Taxonomy" id="991778"/>
    <lineage>
        <taxon>Bacteria</taxon>
        <taxon>Pseudomonadati</taxon>
        <taxon>Planctomycetota</taxon>
        <taxon>Planctomycetia</taxon>
        <taxon>Pirellulales</taxon>
        <taxon>Pirellulaceae</taxon>
        <taxon>Rhodopirellula</taxon>
    </lineage>
</organism>
<gene>
    <name evidence="2" type="ORF">RBWH47_01252</name>
</gene>
<feature type="region of interest" description="Disordered" evidence="1">
    <location>
        <begin position="1"/>
        <end position="29"/>
    </location>
</feature>
<accession>F2AQM4</accession>
<proteinExistence type="predicted"/>
<protein>
    <submittedName>
        <fullName evidence="2">Uncharacterized protein</fullName>
    </submittedName>
</protein>
<dbReference type="Proteomes" id="UP000006222">
    <property type="component" value="Unassembled WGS sequence"/>
</dbReference>
<reference evidence="2 3" key="1">
    <citation type="journal article" date="2013" name="Mar. Genomics">
        <title>Expression of sulfatases in Rhodopirellula baltica and the diversity of sulfatases in the genus Rhodopirellula.</title>
        <authorList>
            <person name="Wegner C.E."/>
            <person name="Richter-Heitmann T."/>
            <person name="Klindworth A."/>
            <person name="Klockow C."/>
            <person name="Richter M."/>
            <person name="Achstetter T."/>
            <person name="Glockner F.O."/>
            <person name="Harder J."/>
        </authorList>
    </citation>
    <scope>NUCLEOTIDE SEQUENCE [LARGE SCALE GENOMIC DNA]</scope>
    <source>
        <strain evidence="2 3">WH47</strain>
    </source>
</reference>
<dbReference type="EMBL" id="AFAR01000117">
    <property type="protein sequence ID" value="EGF28034.1"/>
    <property type="molecule type" value="Genomic_DNA"/>
</dbReference>
<evidence type="ECO:0000313" key="2">
    <source>
        <dbReference type="EMBL" id="EGF28034.1"/>
    </source>
</evidence>
<dbReference type="AlphaFoldDB" id="F2AQM4"/>
<sequence>MAGRSKRRQTTSYDDGQSRGLPNAIHDPSPVAVDIAYGRSTMPAQSNNVLVSLPRRIGWPSRIATIPHQRSTQLAKSHSMANLLSPQARFA</sequence>
<name>F2AQM4_RHOBT</name>
<evidence type="ECO:0000256" key="1">
    <source>
        <dbReference type="SAM" id="MobiDB-lite"/>
    </source>
</evidence>
<evidence type="ECO:0000313" key="3">
    <source>
        <dbReference type="Proteomes" id="UP000006222"/>
    </source>
</evidence>